<name>A0AA39ZTA4_9PEZI</name>
<dbReference type="RefSeq" id="XP_060290136.1">
    <property type="nucleotide sequence ID" value="XM_060446166.1"/>
</dbReference>
<proteinExistence type="predicted"/>
<sequence length="181" mass="20900">MPRPARLAQRWRVDPYSTINLIPDDEEEIDDDLKDDDLRDDANMELVKHPSYREDCLWPNHIIFRHPHKQLPDAVAAHVEHIASILPEMPELSSEIVVEALYDLETLGAGCAERDIRSHFQTHVFPTFFRHSNGHLLSSTSAYMARHLLPNLLELEVIQPYPDVLYGYSTTPTFTFAQRLT</sequence>
<dbReference type="AlphaFoldDB" id="A0AA39ZTA4"/>
<keyword evidence="2" id="KW-1185">Reference proteome</keyword>
<comment type="caution">
    <text evidence="1">The sequence shown here is derived from an EMBL/GenBank/DDBJ whole genome shotgun (WGS) entry which is preliminary data.</text>
</comment>
<dbReference type="GeneID" id="85329436"/>
<dbReference type="Proteomes" id="UP001172101">
    <property type="component" value="Unassembled WGS sequence"/>
</dbReference>
<gene>
    <name evidence="1" type="ORF">B0T26DRAFT_756837</name>
</gene>
<evidence type="ECO:0000313" key="2">
    <source>
        <dbReference type="Proteomes" id="UP001172101"/>
    </source>
</evidence>
<protein>
    <submittedName>
        <fullName evidence="1">Uncharacterized protein</fullName>
    </submittedName>
</protein>
<evidence type="ECO:0000313" key="1">
    <source>
        <dbReference type="EMBL" id="KAK0703277.1"/>
    </source>
</evidence>
<dbReference type="EMBL" id="JAUIRO010000008">
    <property type="protein sequence ID" value="KAK0703277.1"/>
    <property type="molecule type" value="Genomic_DNA"/>
</dbReference>
<reference evidence="1" key="1">
    <citation type="submission" date="2023-06" db="EMBL/GenBank/DDBJ databases">
        <title>Genome-scale phylogeny and comparative genomics of the fungal order Sordariales.</title>
        <authorList>
            <consortium name="Lawrence Berkeley National Laboratory"/>
            <person name="Hensen N."/>
            <person name="Bonometti L."/>
            <person name="Westerberg I."/>
            <person name="Brannstrom I.O."/>
            <person name="Guillou S."/>
            <person name="Cros-Aarteil S."/>
            <person name="Calhoun S."/>
            <person name="Haridas S."/>
            <person name="Kuo A."/>
            <person name="Mondo S."/>
            <person name="Pangilinan J."/>
            <person name="Riley R."/>
            <person name="LaButti K."/>
            <person name="Andreopoulos B."/>
            <person name="Lipzen A."/>
            <person name="Chen C."/>
            <person name="Yanf M."/>
            <person name="Daum C."/>
            <person name="Ng V."/>
            <person name="Clum A."/>
            <person name="Steindorff A."/>
            <person name="Ohm R."/>
            <person name="Martin F."/>
            <person name="Silar P."/>
            <person name="Natvig D."/>
            <person name="Lalanne C."/>
            <person name="Gautier V."/>
            <person name="Ament-velasquez S.L."/>
            <person name="Kruys A."/>
            <person name="Hutchinson M.I."/>
            <person name="Powell A.J."/>
            <person name="Barry K."/>
            <person name="Miller A.N."/>
            <person name="Grigoriev I.V."/>
            <person name="Debuchy R."/>
            <person name="Gladieux P."/>
            <person name="Thoren M.H."/>
            <person name="Johannesson H."/>
        </authorList>
    </citation>
    <scope>NUCLEOTIDE SEQUENCE</scope>
    <source>
        <strain evidence="1">SMH2392-1A</strain>
    </source>
</reference>
<accession>A0AA39ZTA4</accession>
<organism evidence="1 2">
    <name type="scientific">Lasiosphaeria miniovina</name>
    <dbReference type="NCBI Taxonomy" id="1954250"/>
    <lineage>
        <taxon>Eukaryota</taxon>
        <taxon>Fungi</taxon>
        <taxon>Dikarya</taxon>
        <taxon>Ascomycota</taxon>
        <taxon>Pezizomycotina</taxon>
        <taxon>Sordariomycetes</taxon>
        <taxon>Sordariomycetidae</taxon>
        <taxon>Sordariales</taxon>
        <taxon>Lasiosphaeriaceae</taxon>
        <taxon>Lasiosphaeria</taxon>
    </lineage>
</organism>